<dbReference type="SUPFAM" id="SSF143422">
    <property type="entry name" value="Transposase IS200-like"/>
    <property type="match status" value="1"/>
</dbReference>
<accession>A0ABW6K9H4</accession>
<dbReference type="Proteomes" id="UP001601059">
    <property type="component" value="Unassembled WGS sequence"/>
</dbReference>
<dbReference type="Gene3D" id="3.30.70.1290">
    <property type="entry name" value="Transposase IS200-like"/>
    <property type="match status" value="1"/>
</dbReference>
<dbReference type="RefSeq" id="WP_389360433.1">
    <property type="nucleotide sequence ID" value="NZ_JBIACK010000003.1"/>
</dbReference>
<comment type="caution">
    <text evidence="2">The sequence shown here is derived from an EMBL/GenBank/DDBJ whole genome shotgun (WGS) entry which is preliminary data.</text>
</comment>
<dbReference type="InterPro" id="IPR002686">
    <property type="entry name" value="Transposase_17"/>
</dbReference>
<dbReference type="EMBL" id="JBIACK010000003">
    <property type="protein sequence ID" value="MFE8700858.1"/>
    <property type="molecule type" value="Genomic_DNA"/>
</dbReference>
<dbReference type="InterPro" id="IPR036515">
    <property type="entry name" value="Transposase_17_sf"/>
</dbReference>
<protein>
    <submittedName>
        <fullName evidence="2">Transposase</fullName>
    </submittedName>
</protein>
<reference evidence="2 3" key="1">
    <citation type="submission" date="2024-08" db="EMBL/GenBank/DDBJ databases">
        <title>Two novel Cytobacillus novel species.</title>
        <authorList>
            <person name="Liu G."/>
        </authorList>
    </citation>
    <scope>NUCLEOTIDE SEQUENCE [LARGE SCALE GENOMIC DNA]</scope>
    <source>
        <strain evidence="2 3">FJAT-54145</strain>
    </source>
</reference>
<evidence type="ECO:0000313" key="3">
    <source>
        <dbReference type="Proteomes" id="UP001601059"/>
    </source>
</evidence>
<dbReference type="PANTHER" id="PTHR34322:SF2">
    <property type="entry name" value="TRANSPOSASE IS200-LIKE DOMAIN-CONTAINING PROTEIN"/>
    <property type="match status" value="1"/>
</dbReference>
<dbReference type="SMART" id="SM01321">
    <property type="entry name" value="Y1_Tnp"/>
    <property type="match status" value="1"/>
</dbReference>
<feature type="domain" description="Transposase IS200-like" evidence="1">
    <location>
        <begin position="9"/>
        <end position="123"/>
    </location>
</feature>
<organism evidence="2 3">
    <name type="scientific">Cytobacillus spartinae</name>
    <dbReference type="NCBI Taxonomy" id="3299023"/>
    <lineage>
        <taxon>Bacteria</taxon>
        <taxon>Bacillati</taxon>
        <taxon>Bacillota</taxon>
        <taxon>Bacilli</taxon>
        <taxon>Bacillales</taxon>
        <taxon>Bacillaceae</taxon>
        <taxon>Cytobacillus</taxon>
    </lineage>
</organism>
<proteinExistence type="predicted"/>
<evidence type="ECO:0000313" key="2">
    <source>
        <dbReference type="EMBL" id="MFE8700858.1"/>
    </source>
</evidence>
<name>A0ABW6K9H4_9BACI</name>
<dbReference type="Pfam" id="PF01797">
    <property type="entry name" value="Y1_Tnp"/>
    <property type="match status" value="1"/>
</dbReference>
<dbReference type="PANTHER" id="PTHR34322">
    <property type="entry name" value="TRANSPOSASE, Y1_TNP DOMAIN-CONTAINING"/>
    <property type="match status" value="1"/>
</dbReference>
<gene>
    <name evidence="2" type="ORF">ACFYKX_09545</name>
</gene>
<keyword evidence="3" id="KW-1185">Reference proteome</keyword>
<sequence length="254" mass="30102">MPRRARKKSSNGMYHIMLRGINKQSIFEDDEDKHKFLSILKKFKDISRFELYCYCLMDNHVHLLMKESEESISITIKRISSSYVYWYNMKYERCGHLFQERYRSESVEDISYFLKVLRYIHQNPIKAGLANSVLESKWTSINEYFEKDTFVDIDLGLSLFSQYQNTAIQLFKEYMVKSNNDQCLDDKLKERMSDSEVREHMHKIGISNISVLQQLDKDKRDVALARLKELEGVSLRQLSRITGISKSVIHRALQ</sequence>
<evidence type="ECO:0000259" key="1">
    <source>
        <dbReference type="SMART" id="SM01321"/>
    </source>
</evidence>